<dbReference type="EMBL" id="BSXT01000996">
    <property type="protein sequence ID" value="GMF37263.1"/>
    <property type="molecule type" value="Genomic_DNA"/>
</dbReference>
<keyword evidence="3" id="KW-1185">Reference proteome</keyword>
<comment type="caution">
    <text evidence="2">The sequence shown here is derived from an EMBL/GenBank/DDBJ whole genome shotgun (WGS) entry which is preliminary data.</text>
</comment>
<dbReference type="AlphaFoldDB" id="A0A9W7CQG4"/>
<evidence type="ECO:0000313" key="3">
    <source>
        <dbReference type="Proteomes" id="UP001165121"/>
    </source>
</evidence>
<dbReference type="OrthoDB" id="124712at2759"/>
<accession>A0A9W7CQG4</accession>
<organism evidence="2 3">
    <name type="scientific">Phytophthora fragariaefolia</name>
    <dbReference type="NCBI Taxonomy" id="1490495"/>
    <lineage>
        <taxon>Eukaryota</taxon>
        <taxon>Sar</taxon>
        <taxon>Stramenopiles</taxon>
        <taxon>Oomycota</taxon>
        <taxon>Peronosporomycetes</taxon>
        <taxon>Peronosporales</taxon>
        <taxon>Peronosporaceae</taxon>
        <taxon>Phytophthora</taxon>
    </lineage>
</organism>
<reference evidence="2" key="1">
    <citation type="submission" date="2023-04" db="EMBL/GenBank/DDBJ databases">
        <title>Phytophthora fragariaefolia NBRC 109709.</title>
        <authorList>
            <person name="Ichikawa N."/>
            <person name="Sato H."/>
            <person name="Tonouchi N."/>
        </authorList>
    </citation>
    <scope>NUCLEOTIDE SEQUENCE</scope>
    <source>
        <strain evidence="2">NBRC 109709</strain>
    </source>
</reference>
<evidence type="ECO:0000256" key="1">
    <source>
        <dbReference type="SAM" id="MobiDB-lite"/>
    </source>
</evidence>
<dbReference type="Proteomes" id="UP001165121">
    <property type="component" value="Unassembled WGS sequence"/>
</dbReference>
<feature type="region of interest" description="Disordered" evidence="1">
    <location>
        <begin position="70"/>
        <end position="111"/>
    </location>
</feature>
<evidence type="ECO:0000313" key="2">
    <source>
        <dbReference type="EMBL" id="GMF37263.1"/>
    </source>
</evidence>
<feature type="region of interest" description="Disordered" evidence="1">
    <location>
        <begin position="1"/>
        <end position="32"/>
    </location>
</feature>
<name>A0A9W7CQG4_9STRA</name>
<feature type="compositionally biased region" description="Basic residues" evidence="1">
    <location>
        <begin position="83"/>
        <end position="93"/>
    </location>
</feature>
<feature type="compositionally biased region" description="Basic and acidic residues" evidence="1">
    <location>
        <begin position="1"/>
        <end position="22"/>
    </location>
</feature>
<sequence length="269" mass="29666">MDVDEGKQEFDAATEEKDREEAPYAYDGDSAADESAAVQGRISNIEMIADQTDVNHRIVKAAINPDVDDEEMTAVPNQPGRPKPLKSGRKKIQHSQTRGLQDGALKSKQSSMTNCIQKGARDWTNGIKLIKTKVQKMVKALHADTYRDMVAASPDSQESVDPYQGQDYIIGETKRGTADEDRDLPVQLGQWLHSFDGEEVSVRANGRRAFLALYASMTSQEAPALNHTSGLFRSATQLNKDMYSLMMYNLRVDVELGLVKECATAAGLP</sequence>
<protein>
    <submittedName>
        <fullName evidence="2">Unnamed protein product</fullName>
    </submittedName>
</protein>
<proteinExistence type="predicted"/>
<gene>
    <name evidence="2" type="ORF">Pfra01_001039700</name>
</gene>